<gene>
    <name evidence="1" type="ORF">Spb1_39540</name>
</gene>
<dbReference type="Proteomes" id="UP000315349">
    <property type="component" value="Chromosome"/>
</dbReference>
<evidence type="ECO:0000313" key="2">
    <source>
        <dbReference type="Proteomes" id="UP000315349"/>
    </source>
</evidence>
<sequence>MRYWNYLSYSPFLVPTFLLSRHHTLEAGYLEPKE</sequence>
<reference evidence="1 2" key="1">
    <citation type="submission" date="2019-02" db="EMBL/GenBank/DDBJ databases">
        <title>Deep-cultivation of Planctomycetes and their phenomic and genomic characterization uncovers novel biology.</title>
        <authorList>
            <person name="Wiegand S."/>
            <person name="Jogler M."/>
            <person name="Boedeker C."/>
            <person name="Pinto D."/>
            <person name="Vollmers J."/>
            <person name="Rivas-Marin E."/>
            <person name="Kohn T."/>
            <person name="Peeters S.H."/>
            <person name="Heuer A."/>
            <person name="Rast P."/>
            <person name="Oberbeckmann S."/>
            <person name="Bunk B."/>
            <person name="Jeske O."/>
            <person name="Meyerdierks A."/>
            <person name="Storesund J.E."/>
            <person name="Kallscheuer N."/>
            <person name="Luecker S."/>
            <person name="Lage O.M."/>
            <person name="Pohl T."/>
            <person name="Merkel B.J."/>
            <person name="Hornburger P."/>
            <person name="Mueller R.-W."/>
            <person name="Bruemmer F."/>
            <person name="Labrenz M."/>
            <person name="Spormann A.M."/>
            <person name="Op den Camp H."/>
            <person name="Overmann J."/>
            <person name="Amann R."/>
            <person name="Jetten M.S.M."/>
            <person name="Mascher T."/>
            <person name="Medema M.H."/>
            <person name="Devos D.P."/>
            <person name="Kaster A.-K."/>
            <person name="Ovreas L."/>
            <person name="Rohde M."/>
            <person name="Galperin M.Y."/>
            <person name="Jogler C."/>
        </authorList>
    </citation>
    <scope>NUCLEOTIDE SEQUENCE [LARGE SCALE GENOMIC DNA]</scope>
    <source>
        <strain evidence="1 2">Spb1</strain>
    </source>
</reference>
<protein>
    <submittedName>
        <fullName evidence="1">Uncharacterized protein</fullName>
    </submittedName>
</protein>
<dbReference type="EMBL" id="CP036299">
    <property type="protein sequence ID" value="QDV32006.1"/>
    <property type="molecule type" value="Genomic_DNA"/>
</dbReference>
<dbReference type="KEGG" id="peh:Spb1_39540"/>
<name>A0A518GTU0_9PLAN</name>
<evidence type="ECO:0000313" key="1">
    <source>
        <dbReference type="EMBL" id="QDV32006.1"/>
    </source>
</evidence>
<proteinExistence type="predicted"/>
<accession>A0A518GTU0</accession>
<keyword evidence="2" id="KW-1185">Reference proteome</keyword>
<organism evidence="1 2">
    <name type="scientific">Planctopirus ephydatiae</name>
    <dbReference type="NCBI Taxonomy" id="2528019"/>
    <lineage>
        <taxon>Bacteria</taxon>
        <taxon>Pseudomonadati</taxon>
        <taxon>Planctomycetota</taxon>
        <taxon>Planctomycetia</taxon>
        <taxon>Planctomycetales</taxon>
        <taxon>Planctomycetaceae</taxon>
        <taxon>Planctopirus</taxon>
    </lineage>
</organism>
<dbReference type="AlphaFoldDB" id="A0A518GTU0"/>